<dbReference type="Proteomes" id="UP000076962">
    <property type="component" value="Unassembled WGS sequence"/>
</dbReference>
<feature type="chain" id="PRO_5008048993" evidence="1">
    <location>
        <begin position="24"/>
        <end position="258"/>
    </location>
</feature>
<dbReference type="EMBL" id="LUTY01001027">
    <property type="protein sequence ID" value="OAD22315.1"/>
    <property type="molecule type" value="Genomic_DNA"/>
</dbReference>
<proteinExistence type="predicted"/>
<comment type="caution">
    <text evidence="2">The sequence shown here is derived from an EMBL/GenBank/DDBJ whole genome shotgun (WGS) entry which is preliminary data.</text>
</comment>
<evidence type="ECO:0000313" key="3">
    <source>
        <dbReference type="Proteomes" id="UP000076962"/>
    </source>
</evidence>
<organism evidence="2 3">
    <name type="scientific">Candidatus Thiomargarita nelsonii</name>
    <dbReference type="NCBI Taxonomy" id="1003181"/>
    <lineage>
        <taxon>Bacteria</taxon>
        <taxon>Pseudomonadati</taxon>
        <taxon>Pseudomonadota</taxon>
        <taxon>Gammaproteobacteria</taxon>
        <taxon>Thiotrichales</taxon>
        <taxon>Thiotrichaceae</taxon>
        <taxon>Thiomargarita</taxon>
    </lineage>
</organism>
<accession>A0A176S2T0</accession>
<sequence length="258" mass="29647">MTIQLKHLPIMLLSIALMSPLWAQEQPSPEEINALSAADENRYDLPNIIYTYTEWGFNLKVNHITLDHVVDYTLNGEIITDIFNALIDQEQIRLAEENDKGFQFEVKFPPEVLPDASEFGLILDNGLKVSSVIYAENRGISWNFSGWYPVINWNNQPENRMLVKGYVNQSEPNCGWWGCSNPVAHQWVQIYTRIGFSWDYKTTVYSDQYGFYSLLIEDHCGSVAAYTARAGKQVWQQQNVWGSCSPSINEQVINLQIR</sequence>
<keyword evidence="1" id="KW-0732">Signal</keyword>
<dbReference type="AlphaFoldDB" id="A0A176S2T0"/>
<gene>
    <name evidence="2" type="ORF">THIOM_001888</name>
</gene>
<feature type="signal peptide" evidence="1">
    <location>
        <begin position="1"/>
        <end position="23"/>
    </location>
</feature>
<evidence type="ECO:0000256" key="1">
    <source>
        <dbReference type="SAM" id="SignalP"/>
    </source>
</evidence>
<keyword evidence="3" id="KW-1185">Reference proteome</keyword>
<protein>
    <submittedName>
        <fullName evidence="2">Secreted protein</fullName>
    </submittedName>
</protein>
<name>A0A176S2T0_9GAMM</name>
<evidence type="ECO:0000313" key="2">
    <source>
        <dbReference type="EMBL" id="OAD22315.1"/>
    </source>
</evidence>
<reference evidence="2 3" key="1">
    <citation type="submission" date="2016-05" db="EMBL/GenBank/DDBJ databases">
        <title>Single-cell genome of chain-forming Candidatus Thiomargarita nelsonii and comparison to other large sulfur-oxidizing bacteria.</title>
        <authorList>
            <person name="Winkel M."/>
            <person name="Salman V."/>
            <person name="Woyke T."/>
            <person name="Schulz-Vogt H."/>
            <person name="Richter M."/>
            <person name="Flood B."/>
            <person name="Bailey J."/>
            <person name="Amann R."/>
            <person name="Mussmann M."/>
        </authorList>
    </citation>
    <scope>NUCLEOTIDE SEQUENCE [LARGE SCALE GENOMIC DNA]</scope>
    <source>
        <strain evidence="2 3">THI036</strain>
    </source>
</reference>